<dbReference type="Proteomes" id="UP000010808">
    <property type="component" value="Chromosome"/>
</dbReference>
<accession>L0RD01</accession>
<dbReference type="Gene3D" id="3.60.40.10">
    <property type="entry name" value="PPM-type phosphatase domain"/>
    <property type="match status" value="1"/>
</dbReference>
<name>L0RD01_9BACT</name>
<dbReference type="AlphaFoldDB" id="L0RD01"/>
<proteinExistence type="predicted"/>
<dbReference type="HOGENOM" id="CLU_067299_2_0_7"/>
<keyword evidence="3" id="KW-1185">Reference proteome</keyword>
<dbReference type="Pfam" id="PF13672">
    <property type="entry name" value="PP2C_2"/>
    <property type="match status" value="1"/>
</dbReference>
<dbReference type="SUPFAM" id="SSF81606">
    <property type="entry name" value="PP2C-like"/>
    <property type="match status" value="1"/>
</dbReference>
<sequence length="268" mass="29849">MLVESIYEQGTGVMNEDFHIVNGSLFGVFDGATSLTPATYEQGCTGGFLASNIAGQVFESNDDSLPKLAEKANFAICDAMLERGVDISDKGHLWSTSAAVVRINKETFEWIQIGDCLVLVIYEDGTHELLADNFDHDTETLKLWKDVAHTTDAPIATALKDQILKVRSQMNVAYGVLSGEKDALSFLRYGKKKLRNISNILIFTDGLFLPKCDPETREDFGLFADLYLQGGLSCIRDYIRQTEQTDIHCRKFPRFKTHDDIAAISISF</sequence>
<evidence type="ECO:0000259" key="1">
    <source>
        <dbReference type="Pfam" id="PF13672"/>
    </source>
</evidence>
<dbReference type="InterPro" id="IPR001932">
    <property type="entry name" value="PPM-type_phosphatase-like_dom"/>
</dbReference>
<evidence type="ECO:0000313" key="3">
    <source>
        <dbReference type="Proteomes" id="UP000010808"/>
    </source>
</evidence>
<dbReference type="KEGG" id="dhy:DESAM_21130"/>
<reference evidence="2 3" key="1">
    <citation type="submission" date="2012-10" db="EMBL/GenBank/DDBJ databases">
        <authorList>
            <person name="Genoscope - CEA"/>
        </authorList>
    </citation>
    <scope>NUCLEOTIDE SEQUENCE [LARGE SCALE GENOMIC DNA]</scope>
    <source>
        <strain evidence="3">AM13 / DSM 14728</strain>
    </source>
</reference>
<evidence type="ECO:0000313" key="2">
    <source>
        <dbReference type="EMBL" id="CCO23411.1"/>
    </source>
</evidence>
<protein>
    <recommendedName>
        <fullName evidence="1">PPM-type phosphatase domain-containing protein</fullName>
    </recommendedName>
</protein>
<dbReference type="STRING" id="1121451.DESAM_21130"/>
<gene>
    <name evidence="2" type="ORF">DESAM_21130</name>
</gene>
<dbReference type="PATRIC" id="fig|1121451.3.peg.1385"/>
<dbReference type="eggNOG" id="COG0631">
    <property type="taxonomic scope" value="Bacteria"/>
</dbReference>
<dbReference type="RefSeq" id="WP_015336015.1">
    <property type="nucleotide sequence ID" value="NC_020055.1"/>
</dbReference>
<dbReference type="OrthoDB" id="1755431at2"/>
<feature type="domain" description="PPM-type phosphatase" evidence="1">
    <location>
        <begin position="20"/>
        <end position="208"/>
    </location>
</feature>
<organism evidence="2 3">
    <name type="scientific">Maridesulfovibrio hydrothermalis AM13 = DSM 14728</name>
    <dbReference type="NCBI Taxonomy" id="1121451"/>
    <lineage>
        <taxon>Bacteria</taxon>
        <taxon>Pseudomonadati</taxon>
        <taxon>Thermodesulfobacteriota</taxon>
        <taxon>Desulfovibrionia</taxon>
        <taxon>Desulfovibrionales</taxon>
        <taxon>Desulfovibrionaceae</taxon>
        <taxon>Maridesulfovibrio</taxon>
    </lineage>
</organism>
<dbReference type="EMBL" id="FO203522">
    <property type="protein sequence ID" value="CCO23411.1"/>
    <property type="molecule type" value="Genomic_DNA"/>
</dbReference>
<dbReference type="InterPro" id="IPR036457">
    <property type="entry name" value="PPM-type-like_dom_sf"/>
</dbReference>